<dbReference type="Pfam" id="PF01553">
    <property type="entry name" value="Acyltransferase"/>
    <property type="match status" value="1"/>
</dbReference>
<name>A0ABV6DQF2_9BACL</name>
<evidence type="ECO:0000259" key="3">
    <source>
        <dbReference type="SMART" id="SM00563"/>
    </source>
</evidence>
<dbReference type="PANTHER" id="PTHR10434">
    <property type="entry name" value="1-ACYL-SN-GLYCEROL-3-PHOSPHATE ACYLTRANSFERASE"/>
    <property type="match status" value="1"/>
</dbReference>
<dbReference type="CDD" id="cd07989">
    <property type="entry name" value="LPLAT_AGPAT-like"/>
    <property type="match status" value="1"/>
</dbReference>
<dbReference type="GO" id="GO:0016746">
    <property type="term" value="F:acyltransferase activity"/>
    <property type="evidence" value="ECO:0007669"/>
    <property type="project" value="UniProtKB-KW"/>
</dbReference>
<dbReference type="RefSeq" id="WP_377472304.1">
    <property type="nucleotide sequence ID" value="NZ_JBHLWN010000077.1"/>
</dbReference>
<organism evidence="4 5">
    <name type="scientific">Paenibacillus chartarius</name>
    <dbReference type="NCBI Taxonomy" id="747481"/>
    <lineage>
        <taxon>Bacteria</taxon>
        <taxon>Bacillati</taxon>
        <taxon>Bacillota</taxon>
        <taxon>Bacilli</taxon>
        <taxon>Bacillales</taxon>
        <taxon>Paenibacillaceae</taxon>
        <taxon>Paenibacillus</taxon>
    </lineage>
</organism>
<keyword evidence="1" id="KW-0808">Transferase</keyword>
<dbReference type="InterPro" id="IPR002123">
    <property type="entry name" value="Plipid/glycerol_acylTrfase"/>
</dbReference>
<dbReference type="SUPFAM" id="SSF69593">
    <property type="entry name" value="Glycerol-3-phosphate (1)-acyltransferase"/>
    <property type="match status" value="1"/>
</dbReference>
<keyword evidence="2 4" id="KW-0012">Acyltransferase</keyword>
<accession>A0ABV6DQF2</accession>
<dbReference type="SMART" id="SM00563">
    <property type="entry name" value="PlsC"/>
    <property type="match status" value="1"/>
</dbReference>
<reference evidence="4 5" key="1">
    <citation type="submission" date="2024-09" db="EMBL/GenBank/DDBJ databases">
        <authorList>
            <person name="Sun Q."/>
            <person name="Mori K."/>
        </authorList>
    </citation>
    <scope>NUCLEOTIDE SEQUENCE [LARGE SCALE GENOMIC DNA]</scope>
    <source>
        <strain evidence="4 5">CCM 7759</strain>
    </source>
</reference>
<protein>
    <submittedName>
        <fullName evidence="4">Lysophospholipid acyltransferase family protein</fullName>
    </submittedName>
</protein>
<feature type="domain" description="Phospholipid/glycerol acyltransferase" evidence="3">
    <location>
        <begin position="34"/>
        <end position="144"/>
    </location>
</feature>
<comment type="caution">
    <text evidence="4">The sequence shown here is derived from an EMBL/GenBank/DDBJ whole genome shotgun (WGS) entry which is preliminary data.</text>
</comment>
<evidence type="ECO:0000256" key="1">
    <source>
        <dbReference type="ARBA" id="ARBA00022679"/>
    </source>
</evidence>
<evidence type="ECO:0000256" key="2">
    <source>
        <dbReference type="ARBA" id="ARBA00023315"/>
    </source>
</evidence>
<proteinExistence type="predicted"/>
<dbReference type="PANTHER" id="PTHR10434:SF11">
    <property type="entry name" value="1-ACYL-SN-GLYCEROL-3-PHOSPHATE ACYLTRANSFERASE"/>
    <property type="match status" value="1"/>
</dbReference>
<evidence type="ECO:0000313" key="5">
    <source>
        <dbReference type="Proteomes" id="UP001589776"/>
    </source>
</evidence>
<sequence length="192" mass="21018">MLYRIGRVVCDVFFTTFFRLHAVGVDNIPKSGPVMLCSNHISNLDPPLLGTRVPRQVHFMAKAELFHVPILSALIRNLGAFPVKRGGVSKESIRGAINLLKEGKVMCVFPEGTRNNLSAVGKKGAASIALKAGAVVVPIAIVGKYRLFRRMTVVYGKPLDLSEYDSGSSEQLELATERIMSAIRELLETHSK</sequence>
<dbReference type="EMBL" id="JBHLWN010000077">
    <property type="protein sequence ID" value="MFC0214880.1"/>
    <property type="molecule type" value="Genomic_DNA"/>
</dbReference>
<gene>
    <name evidence="4" type="ORF">ACFFK0_20950</name>
</gene>
<dbReference type="Proteomes" id="UP001589776">
    <property type="component" value="Unassembled WGS sequence"/>
</dbReference>
<keyword evidence="5" id="KW-1185">Reference proteome</keyword>
<evidence type="ECO:0000313" key="4">
    <source>
        <dbReference type="EMBL" id="MFC0214880.1"/>
    </source>
</evidence>